<dbReference type="AlphaFoldDB" id="A0AAW1XS23"/>
<dbReference type="PANTHER" id="PTHR31681:SF34">
    <property type="entry name" value="DUF295 DOMAIN-CONTAINING PROTEIN"/>
    <property type="match status" value="1"/>
</dbReference>
<evidence type="ECO:0000313" key="1">
    <source>
        <dbReference type="EMBL" id="KAK9938729.1"/>
    </source>
</evidence>
<name>A0AAW1XS23_RUBAR</name>
<gene>
    <name evidence="1" type="ORF">M0R45_015451</name>
</gene>
<proteinExistence type="predicted"/>
<dbReference type="Gene3D" id="3.90.228.10">
    <property type="match status" value="1"/>
</dbReference>
<reference evidence="1 2" key="1">
    <citation type="journal article" date="2023" name="G3 (Bethesda)">
        <title>A chromosome-length genome assembly and annotation of blackberry (Rubus argutus, cv. 'Hillquist').</title>
        <authorList>
            <person name="Bruna T."/>
            <person name="Aryal R."/>
            <person name="Dudchenko O."/>
            <person name="Sargent D.J."/>
            <person name="Mead D."/>
            <person name="Buti M."/>
            <person name="Cavallini A."/>
            <person name="Hytonen T."/>
            <person name="Andres J."/>
            <person name="Pham M."/>
            <person name="Weisz D."/>
            <person name="Mascagni F."/>
            <person name="Usai G."/>
            <person name="Natali L."/>
            <person name="Bassil N."/>
            <person name="Fernandez G.E."/>
            <person name="Lomsadze A."/>
            <person name="Armour M."/>
            <person name="Olukolu B."/>
            <person name="Poorten T."/>
            <person name="Britton C."/>
            <person name="Davik J."/>
            <person name="Ashrafi H."/>
            <person name="Aiden E.L."/>
            <person name="Borodovsky M."/>
            <person name="Worthington M."/>
        </authorList>
    </citation>
    <scope>NUCLEOTIDE SEQUENCE [LARGE SCALE GENOMIC DNA]</scope>
    <source>
        <strain evidence="1">PI 553951</strain>
    </source>
</reference>
<organism evidence="1 2">
    <name type="scientific">Rubus argutus</name>
    <name type="common">Southern blackberry</name>
    <dbReference type="NCBI Taxonomy" id="59490"/>
    <lineage>
        <taxon>Eukaryota</taxon>
        <taxon>Viridiplantae</taxon>
        <taxon>Streptophyta</taxon>
        <taxon>Embryophyta</taxon>
        <taxon>Tracheophyta</taxon>
        <taxon>Spermatophyta</taxon>
        <taxon>Magnoliopsida</taxon>
        <taxon>eudicotyledons</taxon>
        <taxon>Gunneridae</taxon>
        <taxon>Pentapetalae</taxon>
        <taxon>rosids</taxon>
        <taxon>fabids</taxon>
        <taxon>Rosales</taxon>
        <taxon>Rosaceae</taxon>
        <taxon>Rosoideae</taxon>
        <taxon>Rosoideae incertae sedis</taxon>
        <taxon>Rubus</taxon>
    </lineage>
</organism>
<dbReference type="EMBL" id="JBEDUW010000003">
    <property type="protein sequence ID" value="KAK9938729.1"/>
    <property type="molecule type" value="Genomic_DNA"/>
</dbReference>
<evidence type="ECO:0000313" key="2">
    <source>
        <dbReference type="Proteomes" id="UP001457282"/>
    </source>
</evidence>
<dbReference type="Proteomes" id="UP001457282">
    <property type="component" value="Unassembled WGS sequence"/>
</dbReference>
<accession>A0AAW1XS23</accession>
<keyword evidence="2" id="KW-1185">Reference proteome</keyword>
<comment type="caution">
    <text evidence="1">The sequence shown here is derived from an EMBL/GenBank/DDBJ whole genome shotgun (WGS) entry which is preliminary data.</text>
</comment>
<dbReference type="SUPFAM" id="SSF56399">
    <property type="entry name" value="ADP-ribosylation"/>
    <property type="match status" value="1"/>
</dbReference>
<dbReference type="PANTHER" id="PTHR31681">
    <property type="entry name" value="C2H2-LIKE ZINC FINGER PROTEIN"/>
    <property type="match status" value="1"/>
</dbReference>
<protein>
    <submittedName>
        <fullName evidence="1">Uncharacterized protein</fullName>
    </submittedName>
</protein>
<sequence length="272" mass="30859">MHAVWVSLTENANCRGKLADVLGRRERCYRRCNNPGKVTLDGGEPLLAHGKETPIRELVYRAGYTQAQLFELDNGDPSRNIIEIIVRRASMNPSKPSSRIRSVLRVKNSTETLERFEKYRENVKKKAKERYVKHPRSMVDGNELLRFYATTMACCNGGSKRVPELCKDSTCRVCRLIQSDFDTEYRLKKGIQLSTSSENTFAVTRANKTKRAVIVCRTIAGGMVNINDKKYEESDSIGNQNLRCNNTEYLTVPNPSAVLPCFVIVFNSHNMV</sequence>